<accession>A0ABP8IYS6</accession>
<evidence type="ECO:0000313" key="2">
    <source>
        <dbReference type="EMBL" id="GAA4380513.1"/>
    </source>
</evidence>
<dbReference type="Proteomes" id="UP001500454">
    <property type="component" value="Unassembled WGS sequence"/>
</dbReference>
<reference evidence="3" key="1">
    <citation type="journal article" date="2019" name="Int. J. Syst. Evol. Microbiol.">
        <title>The Global Catalogue of Microorganisms (GCM) 10K type strain sequencing project: providing services to taxonomists for standard genome sequencing and annotation.</title>
        <authorList>
            <consortium name="The Broad Institute Genomics Platform"/>
            <consortium name="The Broad Institute Genome Sequencing Center for Infectious Disease"/>
            <person name="Wu L."/>
            <person name="Ma J."/>
        </authorList>
    </citation>
    <scope>NUCLEOTIDE SEQUENCE [LARGE SCALE GENOMIC DNA]</scope>
    <source>
        <strain evidence="3">JCM 17924</strain>
    </source>
</reference>
<gene>
    <name evidence="2" type="ORF">GCM10023186_19060</name>
</gene>
<name>A0ABP8IYS6_9BACT</name>
<feature type="transmembrane region" description="Helical" evidence="1">
    <location>
        <begin position="6"/>
        <end position="23"/>
    </location>
</feature>
<comment type="caution">
    <text evidence="2">The sequence shown here is derived from an EMBL/GenBank/DDBJ whole genome shotgun (WGS) entry which is preliminary data.</text>
</comment>
<keyword evidence="1" id="KW-0472">Membrane</keyword>
<keyword evidence="1" id="KW-1133">Transmembrane helix</keyword>
<evidence type="ECO:0008006" key="4">
    <source>
        <dbReference type="Google" id="ProtNLM"/>
    </source>
</evidence>
<proteinExistence type="predicted"/>
<evidence type="ECO:0000256" key="1">
    <source>
        <dbReference type="SAM" id="Phobius"/>
    </source>
</evidence>
<organism evidence="2 3">
    <name type="scientific">Hymenobacter koreensis</name>
    <dbReference type="NCBI Taxonomy" id="1084523"/>
    <lineage>
        <taxon>Bacteria</taxon>
        <taxon>Pseudomonadati</taxon>
        <taxon>Bacteroidota</taxon>
        <taxon>Cytophagia</taxon>
        <taxon>Cytophagales</taxon>
        <taxon>Hymenobacteraceae</taxon>
        <taxon>Hymenobacter</taxon>
    </lineage>
</organism>
<dbReference type="EMBL" id="BAABHA010000004">
    <property type="protein sequence ID" value="GAA4380513.1"/>
    <property type="molecule type" value="Genomic_DNA"/>
</dbReference>
<protein>
    <recommendedName>
        <fullName evidence="4">DUF3592 domain-containing protein</fullName>
    </recommendedName>
</protein>
<dbReference type="RefSeq" id="WP_345223608.1">
    <property type="nucleotide sequence ID" value="NZ_BAABHA010000004.1"/>
</dbReference>
<keyword evidence="3" id="KW-1185">Reference proteome</keyword>
<sequence length="113" mass="12853">MEINAFTMLILAIMAAMLIYAFYSAEKRKERLRVNGQYAQGIVVKNKIIWGRITVVKPVIRFEIQDGRIIEALYEHGVALAVPRHPKGATVTILYDAMNPDDFDIVAASRRYI</sequence>
<keyword evidence="1" id="KW-0812">Transmembrane</keyword>
<evidence type="ECO:0000313" key="3">
    <source>
        <dbReference type="Proteomes" id="UP001500454"/>
    </source>
</evidence>